<organism evidence="2 3">
    <name type="scientific">Coniella lustricola</name>
    <dbReference type="NCBI Taxonomy" id="2025994"/>
    <lineage>
        <taxon>Eukaryota</taxon>
        <taxon>Fungi</taxon>
        <taxon>Dikarya</taxon>
        <taxon>Ascomycota</taxon>
        <taxon>Pezizomycotina</taxon>
        <taxon>Sordariomycetes</taxon>
        <taxon>Sordariomycetidae</taxon>
        <taxon>Diaporthales</taxon>
        <taxon>Schizoparmaceae</taxon>
        <taxon>Coniella</taxon>
    </lineage>
</organism>
<protein>
    <submittedName>
        <fullName evidence="2">Uncharacterized protein</fullName>
    </submittedName>
</protein>
<accession>A0A2T2ZVC1</accession>
<feature type="region of interest" description="Disordered" evidence="1">
    <location>
        <begin position="1"/>
        <end position="90"/>
    </location>
</feature>
<feature type="compositionally biased region" description="Polar residues" evidence="1">
    <location>
        <begin position="57"/>
        <end position="66"/>
    </location>
</feature>
<feature type="compositionally biased region" description="Low complexity" evidence="1">
    <location>
        <begin position="155"/>
        <end position="164"/>
    </location>
</feature>
<feature type="compositionally biased region" description="Polar residues" evidence="1">
    <location>
        <begin position="10"/>
        <end position="43"/>
    </location>
</feature>
<feature type="compositionally biased region" description="Polar residues" evidence="1">
    <location>
        <begin position="166"/>
        <end position="186"/>
    </location>
</feature>
<dbReference type="Proteomes" id="UP000241462">
    <property type="component" value="Unassembled WGS sequence"/>
</dbReference>
<dbReference type="EMBL" id="KZ678643">
    <property type="protein sequence ID" value="PSR77709.1"/>
    <property type="molecule type" value="Genomic_DNA"/>
</dbReference>
<evidence type="ECO:0000256" key="1">
    <source>
        <dbReference type="SAM" id="MobiDB-lite"/>
    </source>
</evidence>
<dbReference type="InParanoid" id="A0A2T2ZVC1"/>
<keyword evidence="3" id="KW-1185">Reference proteome</keyword>
<feature type="compositionally biased region" description="Low complexity" evidence="1">
    <location>
        <begin position="217"/>
        <end position="233"/>
    </location>
</feature>
<proteinExistence type="predicted"/>
<gene>
    <name evidence="2" type="ORF">BD289DRAFT_142076</name>
</gene>
<reference evidence="2 3" key="1">
    <citation type="journal article" date="2018" name="Mycol. Prog.">
        <title>Coniella lustricola, a new species from submerged detritus.</title>
        <authorList>
            <person name="Raudabaugh D.B."/>
            <person name="Iturriaga T."/>
            <person name="Carver A."/>
            <person name="Mondo S."/>
            <person name="Pangilinan J."/>
            <person name="Lipzen A."/>
            <person name="He G."/>
            <person name="Amirebrahimi M."/>
            <person name="Grigoriev I.V."/>
            <person name="Miller A.N."/>
        </authorList>
    </citation>
    <scope>NUCLEOTIDE SEQUENCE [LARGE SCALE GENOMIC DNA]</scope>
    <source>
        <strain evidence="2 3">B22-T-1</strain>
    </source>
</reference>
<evidence type="ECO:0000313" key="3">
    <source>
        <dbReference type="Proteomes" id="UP000241462"/>
    </source>
</evidence>
<name>A0A2T2ZVC1_9PEZI</name>
<feature type="region of interest" description="Disordered" evidence="1">
    <location>
        <begin position="139"/>
        <end position="188"/>
    </location>
</feature>
<sequence length="281" mass="31020">MTPASKKQKTQQYTAEEITNISSQQHGITETRPSSRRTQSVPQTARRLHSRRPPIIQSPQAVFQSLPQPPPAPATDGIGPIRGDPKLYPPSVALTEHQLRRIIAWSSERRRDEDLRLGRTLDRRPPPLPGYYYFVRNTTTERPTSPPLYYHKTSRGATATARTSTKQRPSSASSIQKKSKLLPSSRQHNDLVSKLDTATALLMMNATDDATMITAASSKSKSLSSSPVSSESSRGQKKKPPAPLAVPEIQSSLAQKTRAEMEAKSNAIPQIKEKGKCCMMV</sequence>
<feature type="region of interest" description="Disordered" evidence="1">
    <location>
        <begin position="217"/>
        <end position="267"/>
    </location>
</feature>
<dbReference type="AlphaFoldDB" id="A0A2T2ZVC1"/>
<evidence type="ECO:0000313" key="2">
    <source>
        <dbReference type="EMBL" id="PSR77709.1"/>
    </source>
</evidence>